<evidence type="ECO:0000256" key="2">
    <source>
        <dbReference type="ARBA" id="ARBA00022694"/>
    </source>
</evidence>
<dbReference type="InterPro" id="IPR011856">
    <property type="entry name" value="tRNA_endonuc-like_dom_sf"/>
</dbReference>
<dbReference type="AlphaFoldDB" id="A0A9P6M1Z3"/>
<keyword evidence="7" id="KW-0540">Nuclease</keyword>
<dbReference type="Pfam" id="PF01974">
    <property type="entry name" value="tRNA_int_endo"/>
    <property type="match status" value="1"/>
</dbReference>
<dbReference type="SUPFAM" id="SSF53032">
    <property type="entry name" value="tRNA-intron endonuclease catalytic domain-like"/>
    <property type="match status" value="1"/>
</dbReference>
<dbReference type="GO" id="GO:0003676">
    <property type="term" value="F:nucleic acid binding"/>
    <property type="evidence" value="ECO:0007669"/>
    <property type="project" value="InterPro"/>
</dbReference>
<evidence type="ECO:0000259" key="6">
    <source>
        <dbReference type="Pfam" id="PF02778"/>
    </source>
</evidence>
<dbReference type="NCBIfam" id="TIGR00324">
    <property type="entry name" value="endA"/>
    <property type="match status" value="1"/>
</dbReference>
<dbReference type="OrthoDB" id="10249562at2759"/>
<evidence type="ECO:0000313" key="8">
    <source>
        <dbReference type="Proteomes" id="UP000749646"/>
    </source>
</evidence>
<keyword evidence="8" id="KW-1185">Reference proteome</keyword>
<dbReference type="EC" id="4.6.1.16" evidence="4"/>
<dbReference type="Pfam" id="PF02778">
    <property type="entry name" value="tRNA_int_endo_N"/>
    <property type="match status" value="1"/>
</dbReference>
<comment type="caution">
    <text evidence="7">The sequence shown here is derived from an EMBL/GenBank/DDBJ whole genome shotgun (WGS) entry which is preliminary data.</text>
</comment>
<keyword evidence="3 4" id="KW-0456">Lyase</keyword>
<dbReference type="InterPro" id="IPR036167">
    <property type="entry name" value="tRNA_intron_Endo_cat-like_sf"/>
</dbReference>
<accession>A0A9P6M1Z3</accession>
<reference evidence="7" key="1">
    <citation type="journal article" date="2020" name="Fungal Divers.">
        <title>Resolving the Mortierellaceae phylogeny through synthesis of multi-gene phylogenetics and phylogenomics.</title>
        <authorList>
            <person name="Vandepol N."/>
            <person name="Liber J."/>
            <person name="Desiro A."/>
            <person name="Na H."/>
            <person name="Kennedy M."/>
            <person name="Barry K."/>
            <person name="Grigoriev I.V."/>
            <person name="Miller A.N."/>
            <person name="O'Donnell K."/>
            <person name="Stajich J.E."/>
            <person name="Bonito G."/>
        </authorList>
    </citation>
    <scope>NUCLEOTIDE SEQUENCE</scope>
    <source>
        <strain evidence="7">MES-2147</strain>
    </source>
</reference>
<dbReference type="GO" id="GO:0005737">
    <property type="term" value="C:cytoplasm"/>
    <property type="evidence" value="ECO:0007669"/>
    <property type="project" value="TreeGrafter"/>
</dbReference>
<dbReference type="InterPro" id="IPR006676">
    <property type="entry name" value="tRNA_splic"/>
</dbReference>
<evidence type="ECO:0000256" key="3">
    <source>
        <dbReference type="ARBA" id="ARBA00023239"/>
    </source>
</evidence>
<feature type="domain" description="tRNA intron endonuclease N-terminal" evidence="6">
    <location>
        <begin position="206"/>
        <end position="259"/>
    </location>
</feature>
<evidence type="ECO:0000259" key="5">
    <source>
        <dbReference type="Pfam" id="PF01974"/>
    </source>
</evidence>
<keyword evidence="2 4" id="KW-0819">tRNA processing</keyword>
<dbReference type="Proteomes" id="UP000749646">
    <property type="component" value="Unassembled WGS sequence"/>
</dbReference>
<sequence>MTSKRSNSHKKQIYGTPLPLPCLQEPSLNQQLDQQQRQQKQQQLKDQVAVTQPSWSPLDTPFELFKRFYSLCKVTRYPQLNLIQTEFHPQGQSVWVKRNKDMETLFRQGFFGKGTLSRSEATWKQRHTTGAQEGLSLEEITRQRRIERAQLKKGKASQILQEKGTAAFSSASSSTSPSITSSASTLVLLSSKPGLGSQAGSSTPSRVVVQVNAVTNTLSSQGEGRIGEPEENYEHLQLSLEEAFFLVFAVECISVTKTTEVSTATLDMVQPLTEAGKKVVSRCPIPAMSIQECWLRFSEASTLQPRQRTQYHHPSRSPTSPGFEITASNPFVVRYVVYHYYRSQGWIVKDGLKYGSDFLLYKKGMVFGHSQYVVKVVPCENGPDEDTVILCFVVLPKNPTMRQLSHPRTALPLYTVAEVGIKRFIPEKNRV</sequence>
<dbReference type="PIRSF" id="PIRSF011789">
    <property type="entry name" value="tRNA_splic_SEN2"/>
    <property type="match status" value="1"/>
</dbReference>
<evidence type="ECO:0000313" key="7">
    <source>
        <dbReference type="EMBL" id="KAF9962184.1"/>
    </source>
</evidence>
<keyword evidence="7" id="KW-0255">Endonuclease</keyword>
<gene>
    <name evidence="7" type="primary">SEN2</name>
    <name evidence="7" type="ORF">BGZ65_009620</name>
</gene>
<dbReference type="GO" id="GO:0000214">
    <property type="term" value="C:tRNA-intron endonuclease complex"/>
    <property type="evidence" value="ECO:0007669"/>
    <property type="project" value="UniProtKB-UniRule"/>
</dbReference>
<dbReference type="InterPro" id="IPR006678">
    <property type="entry name" value="tRNA_intron_Endonuc_N"/>
</dbReference>
<evidence type="ECO:0000256" key="4">
    <source>
        <dbReference type="PIRNR" id="PIRNR011789"/>
    </source>
</evidence>
<dbReference type="Gene3D" id="3.40.1350.10">
    <property type="match status" value="1"/>
</dbReference>
<evidence type="ECO:0000256" key="1">
    <source>
        <dbReference type="ARBA" id="ARBA00008078"/>
    </source>
</evidence>
<dbReference type="InterPro" id="IPR006677">
    <property type="entry name" value="tRNA_intron_Endonuc_cat-like"/>
</dbReference>
<dbReference type="PANTHER" id="PTHR21227">
    <property type="entry name" value="TRNA-SPLICING ENDONUCLEASE SUBUNIT SEN2"/>
    <property type="match status" value="1"/>
</dbReference>
<dbReference type="PANTHER" id="PTHR21227:SF0">
    <property type="entry name" value="TRNA-SPLICING ENDONUCLEASE SUBUNIT SEN2"/>
    <property type="match status" value="1"/>
</dbReference>
<protein>
    <recommendedName>
        <fullName evidence="4">tRNA-splicing endonuclease subunit Sen2</fullName>
        <ecNumber evidence="4">4.6.1.16</ecNumber>
    </recommendedName>
</protein>
<dbReference type="CDD" id="cd22363">
    <property type="entry name" value="tRNA-intron_lyase_C"/>
    <property type="match status" value="1"/>
</dbReference>
<dbReference type="GO" id="GO:0000213">
    <property type="term" value="F:tRNA-intron lyase activity"/>
    <property type="evidence" value="ECO:0007669"/>
    <property type="project" value="UniProtKB-UniRule"/>
</dbReference>
<comment type="similarity">
    <text evidence="1 4">Belongs to the tRNA-intron endonuclease family.</text>
</comment>
<name>A0A9P6M1Z3_9FUNG</name>
<dbReference type="EMBL" id="JAAAHW010006389">
    <property type="protein sequence ID" value="KAF9962184.1"/>
    <property type="molecule type" value="Genomic_DNA"/>
</dbReference>
<dbReference type="InterPro" id="IPR016589">
    <property type="entry name" value="tRNA_splic_SEN2"/>
</dbReference>
<organism evidence="7 8">
    <name type="scientific">Modicella reniformis</name>
    <dbReference type="NCBI Taxonomy" id="1440133"/>
    <lineage>
        <taxon>Eukaryota</taxon>
        <taxon>Fungi</taxon>
        <taxon>Fungi incertae sedis</taxon>
        <taxon>Mucoromycota</taxon>
        <taxon>Mortierellomycotina</taxon>
        <taxon>Mortierellomycetes</taxon>
        <taxon>Mortierellales</taxon>
        <taxon>Mortierellaceae</taxon>
        <taxon>Modicella</taxon>
    </lineage>
</organism>
<dbReference type="GO" id="GO:0000379">
    <property type="term" value="P:tRNA-type intron splice site recognition and cleavage"/>
    <property type="evidence" value="ECO:0007669"/>
    <property type="project" value="TreeGrafter"/>
</dbReference>
<comment type="function">
    <text evidence="4">Constitutes one of the two catalytic subunit of the tRNA-splicing endonuclease complex, a complex responsible for identification and cleavage of the splice sites in pre-tRNA. It cleaves pre-tRNA at the 5'- and 3'-splice sites to release the intron. The products are an intron and two tRNA half-molecules bearing 2',3'-cyclic phosphate and 5'-OH termini. There are no conserved sequences at the splice sites, but the intron is invariably located at the same site in the gene, placing the splice sites an invariant distance from the constant structural features of the tRNA body.</text>
</comment>
<keyword evidence="7" id="KW-0378">Hydrolase</keyword>
<feature type="domain" description="tRNA intron endonuclease catalytic" evidence="5">
    <location>
        <begin position="331"/>
        <end position="379"/>
    </location>
</feature>
<proteinExistence type="inferred from homology"/>